<evidence type="ECO:0000313" key="2">
    <source>
        <dbReference type="Proteomes" id="UP001580430"/>
    </source>
</evidence>
<gene>
    <name evidence="1" type="ORF">ACE5LO_25525</name>
</gene>
<dbReference type="Proteomes" id="UP001580430">
    <property type="component" value="Unassembled WGS sequence"/>
</dbReference>
<organism evidence="1 2">
    <name type="scientific">Paenibacillus medicaginis</name>
    <dbReference type="NCBI Taxonomy" id="1470560"/>
    <lineage>
        <taxon>Bacteria</taxon>
        <taxon>Bacillati</taxon>
        <taxon>Bacillota</taxon>
        <taxon>Bacilli</taxon>
        <taxon>Bacillales</taxon>
        <taxon>Paenibacillaceae</taxon>
        <taxon>Paenibacillus</taxon>
    </lineage>
</organism>
<proteinExistence type="predicted"/>
<sequence>MEISACELPMVALMPSAFPHTVKAACLHAHLMKKIFAAEGLIFPDCTHSHITYAFHIPEPASEICIRFAYDPKLLADEDRARVIIQDSMRKYGYAEEDGGDGWKKYAPLKNLLTLSVDDPIRHRGAAHRHDPQQEHRLGLTEASPGFLAGINPQGVWRVTVSLHAVVTETLNYRFEVEAEMVQKGGAHDEMDSIRAAHPHLS</sequence>
<evidence type="ECO:0000313" key="1">
    <source>
        <dbReference type="EMBL" id="MFB5763740.1"/>
    </source>
</evidence>
<protein>
    <submittedName>
        <fullName evidence="1">Uncharacterized protein</fullName>
    </submittedName>
</protein>
<reference evidence="1 2" key="1">
    <citation type="submission" date="2024-09" db="EMBL/GenBank/DDBJ databases">
        <title>Paenibacillus zeirhizospherea sp. nov., isolated from surface of the maize (Zea mays) roots in a horticulture field, Hungary.</title>
        <authorList>
            <person name="Marton D."/>
            <person name="Farkas M."/>
            <person name="Bedics A."/>
            <person name="Toth E."/>
            <person name="Tancsics A."/>
            <person name="Boka K."/>
            <person name="Marati G."/>
            <person name="Kriszt B."/>
            <person name="Cserhati M."/>
        </authorList>
    </citation>
    <scope>NUCLEOTIDE SEQUENCE [LARGE SCALE GENOMIC DNA]</scope>
    <source>
        <strain evidence="1 2">JCM 18446</strain>
    </source>
</reference>
<name>A0ABV5C888_9BACL</name>
<comment type="caution">
    <text evidence="1">The sequence shown here is derived from an EMBL/GenBank/DDBJ whole genome shotgun (WGS) entry which is preliminary data.</text>
</comment>
<dbReference type="EMBL" id="JBHIRY010000043">
    <property type="protein sequence ID" value="MFB5763740.1"/>
    <property type="molecule type" value="Genomic_DNA"/>
</dbReference>
<accession>A0ABV5C888</accession>
<keyword evidence="2" id="KW-1185">Reference proteome</keyword>
<dbReference type="RefSeq" id="WP_375522744.1">
    <property type="nucleotide sequence ID" value="NZ_JBHIRY010000043.1"/>
</dbReference>